<gene>
    <name evidence="1" type="ordered locus">Strop_2739</name>
</gene>
<keyword evidence="2" id="KW-1185">Reference proteome</keyword>
<dbReference type="KEGG" id="stp:Strop_2739"/>
<proteinExistence type="predicted"/>
<dbReference type="Proteomes" id="UP000000235">
    <property type="component" value="Chromosome"/>
</dbReference>
<name>A4X8I3_SALTO</name>
<dbReference type="HOGENOM" id="CLU_064093_1_0_11"/>
<dbReference type="RefSeq" id="WP_012013964.1">
    <property type="nucleotide sequence ID" value="NC_009380.1"/>
</dbReference>
<dbReference type="STRING" id="369723.Strop_2739"/>
<protein>
    <recommendedName>
        <fullName evidence="3">DUF4034 domain-containing protein</fullName>
    </recommendedName>
</protein>
<evidence type="ECO:0008006" key="3">
    <source>
        <dbReference type="Google" id="ProtNLM"/>
    </source>
</evidence>
<dbReference type="EMBL" id="CP000667">
    <property type="protein sequence ID" value="ABP55183.1"/>
    <property type="molecule type" value="Genomic_DNA"/>
</dbReference>
<evidence type="ECO:0000313" key="1">
    <source>
        <dbReference type="EMBL" id="ABP55183.1"/>
    </source>
</evidence>
<organism evidence="1 2">
    <name type="scientific">Salinispora tropica (strain ATCC BAA-916 / DSM 44818 / JCM 13857 / NBRC 105044 / CNB-440)</name>
    <dbReference type="NCBI Taxonomy" id="369723"/>
    <lineage>
        <taxon>Bacteria</taxon>
        <taxon>Bacillati</taxon>
        <taxon>Actinomycetota</taxon>
        <taxon>Actinomycetes</taxon>
        <taxon>Micromonosporales</taxon>
        <taxon>Micromonosporaceae</taxon>
        <taxon>Salinispora</taxon>
    </lineage>
</organism>
<dbReference type="eggNOG" id="COG0457">
    <property type="taxonomic scope" value="Bacteria"/>
</dbReference>
<reference evidence="2" key="1">
    <citation type="journal article" date="2007" name="Proc. Natl. Acad. Sci. U.S.A.">
        <title>Genome sequencing reveals complex secondary metabolome in the marine actinomycete Salinispora tropica.</title>
        <authorList>
            <person name="Udwary D.W."/>
            <person name="Zeigler L."/>
            <person name="Asolkar R.N."/>
            <person name="Singan V."/>
            <person name="Lapidus A."/>
            <person name="Fenical W."/>
            <person name="Jensen P.R."/>
            <person name="Moore B.S."/>
        </authorList>
    </citation>
    <scope>NUCLEOTIDE SEQUENCE [LARGE SCALE GENOMIC DNA]</scope>
    <source>
        <strain evidence="2">ATCC BAA-916 / DSM 44818 / CNB-440</strain>
    </source>
</reference>
<evidence type="ECO:0000313" key="2">
    <source>
        <dbReference type="Proteomes" id="UP000000235"/>
    </source>
</evidence>
<accession>A4X8I3</accession>
<sequence>MPAAPALTTDVATAYRELSDLRAGVLDGDWVALRRLVDGQRPATRTEMISYAGSLPPTEAFAQRQVEADPADGLAAALLGESLIVRAWDVRTGYQAQHVSQNQFREFHQILRGAERMLIDAAAYQPGDPAIWYCRLLTARGLQLGQAEARRRYDRLAESDPHHLPGQLQYLQQICPKWGGSFDEMHSFACAAMVAAPEGAAQGSLVAQAHFEHLVSLEGRQQDDYRRDLRVREELREAAARSVLHPAFGTEHGWIDAVSRFALIYSVLGDHALAAPYFAAVGNLVSESVWGYFNDPVETFDEFRREAMTKGGWR</sequence>
<dbReference type="AlphaFoldDB" id="A4X8I3"/>
<dbReference type="PATRIC" id="fig|369723.5.peg.2820"/>